<protein>
    <recommendedName>
        <fullName evidence="4">Dirigent protein</fullName>
    </recommendedName>
</protein>
<dbReference type="Gene3D" id="2.40.480.10">
    <property type="entry name" value="Allene oxide cyclase-like"/>
    <property type="match status" value="1"/>
</dbReference>
<comment type="similarity">
    <text evidence="1 4">Belongs to the plant dirigent protein family.</text>
</comment>
<feature type="signal peptide" evidence="6">
    <location>
        <begin position="1"/>
        <end position="15"/>
    </location>
</feature>
<evidence type="ECO:0000256" key="5">
    <source>
        <dbReference type="SAM" id="MobiDB-lite"/>
    </source>
</evidence>
<evidence type="ECO:0000256" key="3">
    <source>
        <dbReference type="ARBA" id="ARBA00022525"/>
    </source>
</evidence>
<keyword evidence="3 4" id="KW-0964">Secreted</keyword>
<dbReference type="InterPro" id="IPR004265">
    <property type="entry name" value="Dirigent"/>
</dbReference>
<accession>A0A1D1ZBE2</accession>
<proteinExistence type="inferred from homology"/>
<organism evidence="7">
    <name type="scientific">Anthurium amnicola</name>
    <dbReference type="NCBI Taxonomy" id="1678845"/>
    <lineage>
        <taxon>Eukaryota</taxon>
        <taxon>Viridiplantae</taxon>
        <taxon>Streptophyta</taxon>
        <taxon>Embryophyta</taxon>
        <taxon>Tracheophyta</taxon>
        <taxon>Spermatophyta</taxon>
        <taxon>Magnoliopsida</taxon>
        <taxon>Liliopsida</taxon>
        <taxon>Araceae</taxon>
        <taxon>Pothoideae</taxon>
        <taxon>Potheae</taxon>
        <taxon>Anthurium</taxon>
    </lineage>
</organism>
<dbReference type="PANTHER" id="PTHR21495">
    <property type="entry name" value="NUCLEOPORIN-RELATED"/>
    <property type="match status" value="1"/>
</dbReference>
<evidence type="ECO:0000313" key="7">
    <source>
        <dbReference type="EMBL" id="JAT64191.1"/>
    </source>
</evidence>
<evidence type="ECO:0000256" key="2">
    <source>
        <dbReference type="ARBA" id="ARBA00011738"/>
    </source>
</evidence>
<evidence type="ECO:0000256" key="6">
    <source>
        <dbReference type="SAM" id="SignalP"/>
    </source>
</evidence>
<evidence type="ECO:0000256" key="4">
    <source>
        <dbReference type="RuleBase" id="RU363099"/>
    </source>
</evidence>
<comment type="subcellular location">
    <subcellularLocation>
        <location evidence="4">Secreted</location>
        <location evidence="4">Extracellular space</location>
        <location evidence="4">Apoplast</location>
    </subcellularLocation>
</comment>
<dbReference type="EMBL" id="GDJX01003745">
    <property type="protein sequence ID" value="JAT64191.1"/>
    <property type="molecule type" value="Transcribed_RNA"/>
</dbReference>
<keyword evidence="4" id="KW-0052">Apoplast</keyword>
<feature type="chain" id="PRO_5013085432" description="Dirigent protein" evidence="6">
    <location>
        <begin position="16"/>
        <end position="224"/>
    </location>
</feature>
<dbReference type="GO" id="GO:0009699">
    <property type="term" value="P:phenylpropanoid biosynthetic process"/>
    <property type="evidence" value="ECO:0007669"/>
    <property type="project" value="UniProtKB-ARBA"/>
</dbReference>
<evidence type="ECO:0000256" key="1">
    <source>
        <dbReference type="ARBA" id="ARBA00010746"/>
    </source>
</evidence>
<sequence length="224" mass="23755">FFFFFFWLLAVAVRGQEGFDTGPEKQTHLHFFFHDVVSGPNPSAVRVAEAPTTNASSTGFGAVVMLDDALTKGPDPNSKLLGRAQGMYALASKEEAVLLMALTYHFVDGDYNGSTLAILGRNSVFSDTREMAVVGGTGYFRLARGYAVAKTRTLGATGNAVVEYNVYVVHQPGSGTGSTADAGVPTSSQRNASPADSASSRSVVPLPVLVLLPVLHLFYSCNSH</sequence>
<dbReference type="InterPro" id="IPR044859">
    <property type="entry name" value="Allene_oxi_cyc_Dirigent"/>
</dbReference>
<feature type="non-terminal residue" evidence="7">
    <location>
        <position position="1"/>
    </location>
</feature>
<feature type="compositionally biased region" description="Polar residues" evidence="5">
    <location>
        <begin position="185"/>
        <end position="199"/>
    </location>
</feature>
<comment type="function">
    <text evidence="4">Dirigent proteins impart stereoselectivity on the phenoxy radical-coupling reaction, yielding optically active lignans from two molecules of coniferyl alcohol in the biosynthesis of lignans, flavonolignans, and alkaloids and thus plays a central role in plant secondary metabolism.</text>
</comment>
<gene>
    <name evidence="7" type="primary">PI206_2</name>
    <name evidence="7" type="ORF">g.98854</name>
</gene>
<feature type="region of interest" description="Disordered" evidence="5">
    <location>
        <begin position="175"/>
        <end position="199"/>
    </location>
</feature>
<reference evidence="7" key="1">
    <citation type="submission" date="2015-07" db="EMBL/GenBank/DDBJ databases">
        <title>Transcriptome Assembly of Anthurium amnicola.</title>
        <authorList>
            <person name="Suzuki J."/>
        </authorList>
    </citation>
    <scope>NUCLEOTIDE SEQUENCE</scope>
</reference>
<name>A0A1D1ZBE2_9ARAE</name>
<dbReference type="Pfam" id="PF03018">
    <property type="entry name" value="Dirigent"/>
    <property type="match status" value="1"/>
</dbReference>
<keyword evidence="6" id="KW-0732">Signal</keyword>
<dbReference type="GO" id="GO:0048046">
    <property type="term" value="C:apoplast"/>
    <property type="evidence" value="ECO:0007669"/>
    <property type="project" value="UniProtKB-SubCell"/>
</dbReference>
<comment type="subunit">
    <text evidence="2 4">Homodimer.</text>
</comment>
<dbReference type="AlphaFoldDB" id="A0A1D1ZBE2"/>